<gene>
    <name evidence="2" type="ORF">LIER_41705</name>
</gene>
<organism evidence="2 3">
    <name type="scientific">Lithospermum erythrorhizon</name>
    <name type="common">Purple gromwell</name>
    <name type="synonym">Lithospermum officinale var. erythrorhizon</name>
    <dbReference type="NCBI Taxonomy" id="34254"/>
    <lineage>
        <taxon>Eukaryota</taxon>
        <taxon>Viridiplantae</taxon>
        <taxon>Streptophyta</taxon>
        <taxon>Embryophyta</taxon>
        <taxon>Tracheophyta</taxon>
        <taxon>Spermatophyta</taxon>
        <taxon>Magnoliopsida</taxon>
        <taxon>eudicotyledons</taxon>
        <taxon>Gunneridae</taxon>
        <taxon>Pentapetalae</taxon>
        <taxon>asterids</taxon>
        <taxon>lamiids</taxon>
        <taxon>Boraginales</taxon>
        <taxon>Boraginaceae</taxon>
        <taxon>Boraginoideae</taxon>
        <taxon>Lithospermeae</taxon>
        <taxon>Lithospermum</taxon>
    </lineage>
</organism>
<feature type="region of interest" description="Disordered" evidence="1">
    <location>
        <begin position="23"/>
        <end position="42"/>
    </location>
</feature>
<protein>
    <submittedName>
        <fullName evidence="2">Uncharacterized protein</fullName>
    </submittedName>
</protein>
<sequence>MITPNLDDLVGILCVELITLEKENKENEEKDDEMSKETKGEQHVVDPLENFVTLTFQLAIPLGSSQELVPFRGQESVPILLASIPPDYIDLECESPPEWKNK</sequence>
<evidence type="ECO:0000313" key="2">
    <source>
        <dbReference type="EMBL" id="GAA0174342.1"/>
    </source>
</evidence>
<comment type="caution">
    <text evidence="2">The sequence shown here is derived from an EMBL/GenBank/DDBJ whole genome shotgun (WGS) entry which is preliminary data.</text>
</comment>
<keyword evidence="3" id="KW-1185">Reference proteome</keyword>
<evidence type="ECO:0000313" key="3">
    <source>
        <dbReference type="Proteomes" id="UP001454036"/>
    </source>
</evidence>
<name>A0AAV3RJ58_LITER</name>
<reference evidence="2 3" key="1">
    <citation type="submission" date="2024-01" db="EMBL/GenBank/DDBJ databases">
        <title>The complete chloroplast genome sequence of Lithospermum erythrorhizon: insights into the phylogenetic relationship among Boraginaceae species and the maternal lineages of purple gromwells.</title>
        <authorList>
            <person name="Okada T."/>
            <person name="Watanabe K."/>
        </authorList>
    </citation>
    <scope>NUCLEOTIDE SEQUENCE [LARGE SCALE GENOMIC DNA]</scope>
</reference>
<dbReference type="AlphaFoldDB" id="A0AAV3RJ58"/>
<accession>A0AAV3RJ58</accession>
<dbReference type="Proteomes" id="UP001454036">
    <property type="component" value="Unassembled WGS sequence"/>
</dbReference>
<dbReference type="EMBL" id="BAABME010026698">
    <property type="protein sequence ID" value="GAA0174342.1"/>
    <property type="molecule type" value="Genomic_DNA"/>
</dbReference>
<evidence type="ECO:0000256" key="1">
    <source>
        <dbReference type="SAM" id="MobiDB-lite"/>
    </source>
</evidence>
<proteinExistence type="predicted"/>